<dbReference type="AlphaFoldDB" id="A0A0D7B5S5"/>
<proteinExistence type="predicted"/>
<keyword evidence="3" id="KW-1185">Reference proteome</keyword>
<evidence type="ECO:0000313" key="3">
    <source>
        <dbReference type="Proteomes" id="UP000054007"/>
    </source>
</evidence>
<dbReference type="EMBL" id="KN880585">
    <property type="protein sequence ID" value="KIY65565.1"/>
    <property type="molecule type" value="Genomic_DNA"/>
</dbReference>
<organism evidence="2 3">
    <name type="scientific">Cylindrobasidium torrendii FP15055 ss-10</name>
    <dbReference type="NCBI Taxonomy" id="1314674"/>
    <lineage>
        <taxon>Eukaryota</taxon>
        <taxon>Fungi</taxon>
        <taxon>Dikarya</taxon>
        <taxon>Basidiomycota</taxon>
        <taxon>Agaricomycotina</taxon>
        <taxon>Agaricomycetes</taxon>
        <taxon>Agaricomycetidae</taxon>
        <taxon>Agaricales</taxon>
        <taxon>Marasmiineae</taxon>
        <taxon>Physalacriaceae</taxon>
        <taxon>Cylindrobasidium</taxon>
    </lineage>
</organism>
<keyword evidence="1" id="KW-0812">Transmembrane</keyword>
<evidence type="ECO:0000256" key="1">
    <source>
        <dbReference type="SAM" id="Phobius"/>
    </source>
</evidence>
<dbReference type="Proteomes" id="UP000054007">
    <property type="component" value="Unassembled WGS sequence"/>
</dbReference>
<keyword evidence="1" id="KW-0472">Membrane</keyword>
<keyword evidence="1" id="KW-1133">Transmembrane helix</keyword>
<name>A0A0D7B5S5_9AGAR</name>
<protein>
    <submittedName>
        <fullName evidence="2">Uncharacterized protein</fullName>
    </submittedName>
</protein>
<reference evidence="2 3" key="1">
    <citation type="journal article" date="2015" name="Fungal Genet. Biol.">
        <title>Evolution of novel wood decay mechanisms in Agaricales revealed by the genome sequences of Fistulina hepatica and Cylindrobasidium torrendii.</title>
        <authorList>
            <person name="Floudas D."/>
            <person name="Held B.W."/>
            <person name="Riley R."/>
            <person name="Nagy L.G."/>
            <person name="Koehler G."/>
            <person name="Ransdell A.S."/>
            <person name="Younus H."/>
            <person name="Chow J."/>
            <person name="Chiniquy J."/>
            <person name="Lipzen A."/>
            <person name="Tritt A."/>
            <person name="Sun H."/>
            <person name="Haridas S."/>
            <person name="LaButti K."/>
            <person name="Ohm R.A."/>
            <person name="Kues U."/>
            <person name="Blanchette R.A."/>
            <person name="Grigoriev I.V."/>
            <person name="Minto R.E."/>
            <person name="Hibbett D.S."/>
        </authorList>
    </citation>
    <scope>NUCLEOTIDE SEQUENCE [LARGE SCALE GENOMIC DNA]</scope>
    <source>
        <strain evidence="2 3">FP15055 ss-10</strain>
    </source>
</reference>
<evidence type="ECO:0000313" key="2">
    <source>
        <dbReference type="EMBL" id="KIY65565.1"/>
    </source>
</evidence>
<feature type="transmembrane region" description="Helical" evidence="1">
    <location>
        <begin position="28"/>
        <end position="47"/>
    </location>
</feature>
<sequence length="87" mass="9959">MAQCERVVSTETMVWATRVVTRLIHFQFSQYCVLCIAASCGLSIFVYQHTHRYTSGRVPTFFENPVIFFTESRSCGSHGQQAREGDF</sequence>
<accession>A0A0D7B5S5</accession>
<gene>
    <name evidence="2" type="ORF">CYLTODRAFT_59538</name>
</gene>